<dbReference type="Proteomes" id="UP000501690">
    <property type="component" value="Linkage Group LG2"/>
</dbReference>
<name>A0A4D6L2D3_VIGUN</name>
<accession>A0A4D6L2D3</accession>
<evidence type="ECO:0000313" key="1">
    <source>
        <dbReference type="EMBL" id="QCD82635.1"/>
    </source>
</evidence>
<gene>
    <name evidence="1" type="ORF">DEO72_LG2g2975</name>
</gene>
<organism evidence="1 2">
    <name type="scientific">Vigna unguiculata</name>
    <name type="common">Cowpea</name>
    <dbReference type="NCBI Taxonomy" id="3917"/>
    <lineage>
        <taxon>Eukaryota</taxon>
        <taxon>Viridiplantae</taxon>
        <taxon>Streptophyta</taxon>
        <taxon>Embryophyta</taxon>
        <taxon>Tracheophyta</taxon>
        <taxon>Spermatophyta</taxon>
        <taxon>Magnoliopsida</taxon>
        <taxon>eudicotyledons</taxon>
        <taxon>Gunneridae</taxon>
        <taxon>Pentapetalae</taxon>
        <taxon>rosids</taxon>
        <taxon>fabids</taxon>
        <taxon>Fabales</taxon>
        <taxon>Fabaceae</taxon>
        <taxon>Papilionoideae</taxon>
        <taxon>50 kb inversion clade</taxon>
        <taxon>NPAAA clade</taxon>
        <taxon>indigoferoid/millettioid clade</taxon>
        <taxon>Phaseoleae</taxon>
        <taxon>Vigna</taxon>
    </lineage>
</organism>
<reference evidence="1 2" key="1">
    <citation type="submission" date="2019-04" db="EMBL/GenBank/DDBJ databases">
        <title>An improved genome assembly and genetic linkage map for asparagus bean, Vigna unguiculata ssp. sesquipedialis.</title>
        <authorList>
            <person name="Xia Q."/>
            <person name="Zhang R."/>
            <person name="Dong Y."/>
        </authorList>
    </citation>
    <scope>NUCLEOTIDE SEQUENCE [LARGE SCALE GENOMIC DNA]</scope>
    <source>
        <tissue evidence="1">Leaf</tissue>
    </source>
</reference>
<proteinExistence type="predicted"/>
<protein>
    <submittedName>
        <fullName evidence="1">Uncharacterized protein</fullName>
    </submittedName>
</protein>
<sequence>MVGGYYALWGPSGSVRRRLRVVGGYCALWGPSGSVRRRLCVVGGHCALWGPSTWVWLGHQPPSLEARSDV</sequence>
<dbReference type="AlphaFoldDB" id="A0A4D6L2D3"/>
<dbReference type="EMBL" id="CP039346">
    <property type="protein sequence ID" value="QCD82635.1"/>
    <property type="molecule type" value="Genomic_DNA"/>
</dbReference>
<evidence type="ECO:0000313" key="2">
    <source>
        <dbReference type="Proteomes" id="UP000501690"/>
    </source>
</evidence>
<keyword evidence="2" id="KW-1185">Reference proteome</keyword>